<dbReference type="AlphaFoldDB" id="A0A7J7G0L3"/>
<keyword evidence="4" id="KW-1185">Reference proteome</keyword>
<evidence type="ECO:0000313" key="3">
    <source>
        <dbReference type="EMBL" id="KAF5933945.1"/>
    </source>
</evidence>
<feature type="region of interest" description="Disordered" evidence="2">
    <location>
        <begin position="366"/>
        <end position="386"/>
    </location>
</feature>
<evidence type="ECO:0000256" key="1">
    <source>
        <dbReference type="SAM" id="Coils"/>
    </source>
</evidence>
<sequence length="671" mass="74684">MVNSREEKKLLENSRFYKVKKIFFDAGVKEYNKEDVTDKLSPVFYSCFDVGSLLLLPTRVTNSVVVRCVVIVRGLPTTTVVMFLSRQRSSLPKPSAIIPSGAAHRFSAGVLNWLVSLGIWDCFIGEARHQVPLDFGTVSHKTHISMNTFRVVNGVSVLNDLLDLDLGIWDILHCYSLCRNKGGKTYYVKVRSLDLQLVTELPDNDKHCSDFLQVGGNWEFAAEEVGRSKRVPRENSHPGSKKLKRRPEKEHPRDIKVAIRYEDRLASHLLNYVRTYRHVIQRKPKVNNLSRDSLEIETEEQVGQTAGASSSAVVCSSSGSLSGGYSPSPDLASEMARCQKLNLDALVFGSDDEDLLAVSTVDTRVSSPPIERSKGGKKHVVVPPPPVATLALPADRALKRKRSKGKEVVGGSNEQGSVEEWVPPLEHNGRAITTSDSTIYSSDLAFDLSKTLLLPLDMAEQNISSDVLIKGSVQMLTACIQRMHIMDESRHREEQEKVKTINMLADADMSLKAAGEDLKEMKDAKKKTEALMFMAERRAADADAALKSLKANYQGMVDEAEQRGYDEAEKTYSEEILKLRGKIFTKGWTGALRAAKVEEASPLYDIDDIPVPSKTAARVRMRRPRQGGATDVDPSGLSPFLPSSSLVRQTVNSTEEEHREDGHYEEEQRKE</sequence>
<feature type="coiled-coil region" evidence="1">
    <location>
        <begin position="511"/>
        <end position="538"/>
    </location>
</feature>
<feature type="compositionally biased region" description="Basic and acidic residues" evidence="2">
    <location>
        <begin position="655"/>
        <end position="671"/>
    </location>
</feature>
<proteinExistence type="predicted"/>
<reference evidence="4" key="1">
    <citation type="journal article" date="2020" name="Nat. Commun.">
        <title>Genome assembly of wild tea tree DASZ reveals pedigree and selection history of tea varieties.</title>
        <authorList>
            <person name="Zhang W."/>
            <person name="Zhang Y."/>
            <person name="Qiu H."/>
            <person name="Guo Y."/>
            <person name="Wan H."/>
            <person name="Zhang X."/>
            <person name="Scossa F."/>
            <person name="Alseekh S."/>
            <person name="Zhang Q."/>
            <person name="Wang P."/>
            <person name="Xu L."/>
            <person name="Schmidt M.H."/>
            <person name="Jia X."/>
            <person name="Li D."/>
            <person name="Zhu A."/>
            <person name="Guo F."/>
            <person name="Chen W."/>
            <person name="Ni D."/>
            <person name="Usadel B."/>
            <person name="Fernie A.R."/>
            <person name="Wen W."/>
        </authorList>
    </citation>
    <scope>NUCLEOTIDE SEQUENCE [LARGE SCALE GENOMIC DNA]</scope>
    <source>
        <strain evidence="4">cv. G240</strain>
    </source>
</reference>
<comment type="caution">
    <text evidence="3">The sequence shown here is derived from an EMBL/GenBank/DDBJ whole genome shotgun (WGS) entry which is preliminary data.</text>
</comment>
<feature type="region of interest" description="Disordered" evidence="2">
    <location>
        <begin position="615"/>
        <end position="671"/>
    </location>
</feature>
<feature type="compositionally biased region" description="Basic and acidic residues" evidence="2">
    <location>
        <begin position="225"/>
        <end position="236"/>
    </location>
</feature>
<feature type="compositionally biased region" description="Low complexity" evidence="2">
    <location>
        <begin position="634"/>
        <end position="646"/>
    </location>
</feature>
<evidence type="ECO:0000256" key="2">
    <source>
        <dbReference type="SAM" id="MobiDB-lite"/>
    </source>
</evidence>
<protein>
    <submittedName>
        <fullName evidence="3">Uncharacterized protein</fullName>
    </submittedName>
</protein>
<dbReference type="Proteomes" id="UP000593564">
    <property type="component" value="Unassembled WGS sequence"/>
</dbReference>
<dbReference type="EMBL" id="JACBKZ010000014">
    <property type="protein sequence ID" value="KAF5933945.1"/>
    <property type="molecule type" value="Genomic_DNA"/>
</dbReference>
<reference evidence="3 4" key="2">
    <citation type="submission" date="2020-07" db="EMBL/GenBank/DDBJ databases">
        <title>Genome assembly of wild tea tree DASZ reveals pedigree and selection history of tea varieties.</title>
        <authorList>
            <person name="Zhang W."/>
        </authorList>
    </citation>
    <scope>NUCLEOTIDE SEQUENCE [LARGE SCALE GENOMIC DNA]</scope>
    <source>
        <strain evidence="4">cv. G240</strain>
        <tissue evidence="3">Leaf</tissue>
    </source>
</reference>
<organism evidence="3 4">
    <name type="scientific">Camellia sinensis</name>
    <name type="common">Tea plant</name>
    <name type="synonym">Thea sinensis</name>
    <dbReference type="NCBI Taxonomy" id="4442"/>
    <lineage>
        <taxon>Eukaryota</taxon>
        <taxon>Viridiplantae</taxon>
        <taxon>Streptophyta</taxon>
        <taxon>Embryophyta</taxon>
        <taxon>Tracheophyta</taxon>
        <taxon>Spermatophyta</taxon>
        <taxon>Magnoliopsida</taxon>
        <taxon>eudicotyledons</taxon>
        <taxon>Gunneridae</taxon>
        <taxon>Pentapetalae</taxon>
        <taxon>asterids</taxon>
        <taxon>Ericales</taxon>
        <taxon>Theaceae</taxon>
        <taxon>Camellia</taxon>
    </lineage>
</organism>
<feature type="region of interest" description="Disordered" evidence="2">
    <location>
        <begin position="225"/>
        <end position="251"/>
    </location>
</feature>
<gene>
    <name evidence="3" type="ORF">HYC85_030116</name>
</gene>
<evidence type="ECO:0000313" key="4">
    <source>
        <dbReference type="Proteomes" id="UP000593564"/>
    </source>
</evidence>
<keyword evidence="1" id="KW-0175">Coiled coil</keyword>
<accession>A0A7J7G0L3</accession>
<name>A0A7J7G0L3_CAMSI</name>